<feature type="transmembrane region" description="Helical" evidence="2">
    <location>
        <begin position="32"/>
        <end position="48"/>
    </location>
</feature>
<feature type="coiled-coil region" evidence="1">
    <location>
        <begin position="53"/>
        <end position="262"/>
    </location>
</feature>
<gene>
    <name evidence="3" type="ORF">V0288_20230</name>
</gene>
<reference evidence="3 4" key="1">
    <citation type="submission" date="2024-01" db="EMBL/GenBank/DDBJ databases">
        <title>Genomic insights into the taxonomy and metabolism of the cyanobacterium Pannus brasiliensis CCIBt3594.</title>
        <authorList>
            <person name="Machado M."/>
            <person name="Botero N.B."/>
            <person name="Andreote A.P.D."/>
            <person name="Feitosa A.M.T."/>
            <person name="Popin R."/>
            <person name="Sivonen K."/>
            <person name="Fiore M.F."/>
        </authorList>
    </citation>
    <scope>NUCLEOTIDE SEQUENCE [LARGE SCALE GENOMIC DNA]</scope>
    <source>
        <strain evidence="3 4">CCIBt3594</strain>
    </source>
</reference>
<dbReference type="RefSeq" id="WP_332866951.1">
    <property type="nucleotide sequence ID" value="NZ_JBAFSM010000049.1"/>
</dbReference>
<accession>A0AAW9QWJ2</accession>
<keyword evidence="2" id="KW-1133">Transmembrane helix</keyword>
<protein>
    <submittedName>
        <fullName evidence="3">Uncharacterized protein</fullName>
    </submittedName>
</protein>
<dbReference type="EMBL" id="JBAFSM010000049">
    <property type="protein sequence ID" value="MEG3439466.1"/>
    <property type="molecule type" value="Genomic_DNA"/>
</dbReference>
<organism evidence="3 4">
    <name type="scientific">Pannus brasiliensis CCIBt3594</name>
    <dbReference type="NCBI Taxonomy" id="1427578"/>
    <lineage>
        <taxon>Bacteria</taxon>
        <taxon>Bacillati</taxon>
        <taxon>Cyanobacteriota</taxon>
        <taxon>Cyanophyceae</taxon>
        <taxon>Oscillatoriophycideae</taxon>
        <taxon>Chroococcales</taxon>
        <taxon>Microcystaceae</taxon>
        <taxon>Pannus</taxon>
    </lineage>
</organism>
<evidence type="ECO:0000313" key="4">
    <source>
        <dbReference type="Proteomes" id="UP001328733"/>
    </source>
</evidence>
<keyword evidence="2" id="KW-0812">Transmembrane</keyword>
<dbReference type="Proteomes" id="UP001328733">
    <property type="component" value="Unassembled WGS sequence"/>
</dbReference>
<dbReference type="AlphaFoldDB" id="A0AAW9QWJ2"/>
<proteinExistence type="predicted"/>
<comment type="caution">
    <text evidence="3">The sequence shown here is derived from an EMBL/GenBank/DDBJ whole genome shotgun (WGS) entry which is preliminary data.</text>
</comment>
<dbReference type="PANTHER" id="PTHR43941:SF1">
    <property type="entry name" value="STRUCTURAL MAINTENANCE OF CHROMOSOMES PROTEIN 2"/>
    <property type="match status" value="1"/>
</dbReference>
<keyword evidence="2" id="KW-0472">Membrane</keyword>
<keyword evidence="1" id="KW-0175">Coiled coil</keyword>
<evidence type="ECO:0000256" key="1">
    <source>
        <dbReference type="SAM" id="Coils"/>
    </source>
</evidence>
<dbReference type="Gene3D" id="1.10.287.1490">
    <property type="match status" value="1"/>
</dbReference>
<keyword evidence="4" id="KW-1185">Reference proteome</keyword>
<evidence type="ECO:0000313" key="3">
    <source>
        <dbReference type="EMBL" id="MEG3439466.1"/>
    </source>
</evidence>
<sequence>MIEKWLALGTITFGICFGSSLLASRDVKRSAVSGAIAVPAALVGIAVLEKGKKRSLRDEITGLEARLIELKKSKNTLEEESASLEKRLAERETEKEVRDGDISRLNDELEQLRLEKEAGDSEIGELTAWKQKLSGELTELQSRRERCIEEIGNLETRARELNERISELRGQESASIENNDRLQRERRDLETAIATSRDELQGLNEAIETLLEQERSLEIQTGGLQRQESNLQENIEVLNREIQKLKEERDGLIEEIERLKKNGTVIIRVPERPRTIDALVINNLWENQIYPFWHHRSHPEKQRFLGSIPIQQEESDKLFALFEKPLRGFASINYDILDKRFSSYNNGRLTCKKRNWIKLFTFLFSEYAYFYSKDNSDKNNEDNIDKGFWVDLSRKLGISHKESVANAFREVTKQGIDDLKLIQTKNGYKYISNLWIQNGIPVKNLPHLSELLQEITEDYSWWEIAHSDPIDIAALLLQYWRENHSHRRTLGHFLNISLSGETGAEPIAGILVQGISRVADALESNNMPIHILQSPNATIQLLEGYEFPKSFFLRDWNQLIEILKPRKGSRNQIISHKRKSLFLFLDVVDTGQTQLILPEQKIWKPDWEKFREASCSIEPWDGQIPQQGKLEIPELVIEVNKTEPIYSLELLNSDRQIIYDWKTRGIDRSLPCLIFDAMRGTHIPVYLPNAQIIGMEEIIYFCPKEITTKFSGEIETIDPYIPCSIRGWRGQQIRILDRAASIDLAFPDDRPPRKILWDRDSEPHPALVGTRLMNLKGIDTYLDPPTFWYPPSDRDLTIQMVLDNLNKRTTVARQTYPRSKSSEWYQIPLQEWITEPDPAPPALRSRYQVYFEIDYRRWTYQFEIRQNYRILETPSIASPTVELNTGEPIPCICNSSERFWAKVITIGGLWVLEEIVFLLDNGKESIAYRVQADQSGQVIFNLSALYDALSRSNYYRLEYQRLGLETRKLLEYRA</sequence>
<evidence type="ECO:0000256" key="2">
    <source>
        <dbReference type="SAM" id="Phobius"/>
    </source>
</evidence>
<dbReference type="PANTHER" id="PTHR43941">
    <property type="entry name" value="STRUCTURAL MAINTENANCE OF CHROMOSOMES PROTEIN 2"/>
    <property type="match status" value="1"/>
</dbReference>
<name>A0AAW9QWJ2_9CHRO</name>